<sequence length="285" mass="31872">MKNCFVKFLTVCALCPLAVHLSRSGDVPEKETLSASLCSAYARTWWQPGVKNPEKTFHVDLKIMKPALWRMVYCNEKDARLAVHDSTGGRFGVLCCEESLFMEDLEHPVLEMECRDWLPAAGAAWVELKGKIPCIIGKEEALSEGLSFTVGQKDQKKPLLLKGAVLEEAGSEKDGRGSLEMSFVRDRDSGGLRMEMKLKSSRYMGILRLELTTPEGAPFPAKEDLFSRSSSSGEYSWFWSYLLNPDEKGKVHVAVNYMTGLEWVDMPVEIKFGMSGLVQDSQKGE</sequence>
<accession>A0ABN6QE07</accession>
<dbReference type="RefSeq" id="WP_215435314.1">
    <property type="nucleotide sequence ID" value="NZ_AP025943.1"/>
</dbReference>
<protein>
    <submittedName>
        <fullName evidence="1">Uncharacterized protein</fullName>
    </submittedName>
</protein>
<proteinExistence type="predicted"/>
<organism evidence="1 2">
    <name type="scientific">Akkermansia biwaensis</name>
    <dbReference type="NCBI Taxonomy" id="2946555"/>
    <lineage>
        <taxon>Bacteria</taxon>
        <taxon>Pseudomonadati</taxon>
        <taxon>Verrucomicrobiota</taxon>
        <taxon>Verrucomicrobiia</taxon>
        <taxon>Verrucomicrobiales</taxon>
        <taxon>Akkermansiaceae</taxon>
        <taxon>Akkermansia</taxon>
    </lineage>
</organism>
<evidence type="ECO:0000313" key="1">
    <source>
        <dbReference type="EMBL" id="BDL42761.1"/>
    </source>
</evidence>
<reference evidence="1" key="1">
    <citation type="submission" date="2022-06" db="EMBL/GenBank/DDBJ databases">
        <title>Akkermansia biwalacus sp. nov., an anaerobic mucin-degrading bacterium isolated from human intestine.</title>
        <authorList>
            <person name="Kobayashi Y."/>
            <person name="Inoue S."/>
            <person name="Kawahara T."/>
            <person name="Kohda N."/>
        </authorList>
    </citation>
    <scope>NUCLEOTIDE SEQUENCE</scope>
    <source>
        <strain evidence="1">WON2089</strain>
    </source>
</reference>
<name>A0ABN6QE07_9BACT</name>
<keyword evidence="2" id="KW-1185">Reference proteome</keyword>
<evidence type="ECO:0000313" key="2">
    <source>
        <dbReference type="Proteomes" id="UP001062263"/>
    </source>
</evidence>
<dbReference type="Proteomes" id="UP001062263">
    <property type="component" value="Chromosome"/>
</dbReference>
<dbReference type="EMBL" id="AP025943">
    <property type="protein sequence ID" value="BDL42761.1"/>
    <property type="molecule type" value="Genomic_DNA"/>
</dbReference>
<gene>
    <name evidence="1" type="ORF">Abiwalacus_03350</name>
</gene>